<organism evidence="1 2">
    <name type="scientific">Mucuna pruriens</name>
    <name type="common">Velvet bean</name>
    <name type="synonym">Dolichos pruriens</name>
    <dbReference type="NCBI Taxonomy" id="157652"/>
    <lineage>
        <taxon>Eukaryota</taxon>
        <taxon>Viridiplantae</taxon>
        <taxon>Streptophyta</taxon>
        <taxon>Embryophyta</taxon>
        <taxon>Tracheophyta</taxon>
        <taxon>Spermatophyta</taxon>
        <taxon>Magnoliopsida</taxon>
        <taxon>eudicotyledons</taxon>
        <taxon>Gunneridae</taxon>
        <taxon>Pentapetalae</taxon>
        <taxon>rosids</taxon>
        <taxon>fabids</taxon>
        <taxon>Fabales</taxon>
        <taxon>Fabaceae</taxon>
        <taxon>Papilionoideae</taxon>
        <taxon>50 kb inversion clade</taxon>
        <taxon>NPAAA clade</taxon>
        <taxon>indigoferoid/millettioid clade</taxon>
        <taxon>Phaseoleae</taxon>
        <taxon>Mucuna</taxon>
    </lineage>
</organism>
<gene>
    <name evidence="1" type="primary">AHA11</name>
    <name evidence="1" type="ORF">CR513_31473</name>
</gene>
<evidence type="ECO:0000313" key="2">
    <source>
        <dbReference type="Proteomes" id="UP000257109"/>
    </source>
</evidence>
<dbReference type="STRING" id="157652.A0A371G9A0"/>
<reference evidence="1" key="1">
    <citation type="submission" date="2018-05" db="EMBL/GenBank/DDBJ databases">
        <title>Draft genome of Mucuna pruriens seed.</title>
        <authorList>
            <person name="Nnadi N.E."/>
            <person name="Vos R."/>
            <person name="Hasami M.H."/>
            <person name="Devisetty U.K."/>
            <person name="Aguiy J.C."/>
        </authorList>
    </citation>
    <scope>NUCLEOTIDE SEQUENCE [LARGE SCALE GENOMIC DNA]</scope>
    <source>
        <strain evidence="1">JCA_2017</strain>
    </source>
</reference>
<evidence type="ECO:0000313" key="1">
    <source>
        <dbReference type="EMBL" id="RDX87091.1"/>
    </source>
</evidence>
<feature type="non-terminal residue" evidence="1">
    <location>
        <position position="1"/>
    </location>
</feature>
<proteinExistence type="predicted"/>
<comment type="caution">
    <text evidence="1">The sequence shown here is derived from an EMBL/GenBank/DDBJ whole genome shotgun (WGS) entry which is preliminary data.</text>
</comment>
<protein>
    <submittedName>
        <fullName evidence="1">ATPase 11, plasma membrane-type</fullName>
    </submittedName>
</protein>
<dbReference type="Proteomes" id="UP000257109">
    <property type="component" value="Unassembled WGS sequence"/>
</dbReference>
<sequence>MLERNYSLHFKDLSCTIFDPSRCELMFIKMRNRSFPLEWKKKATHDVLKEDEDLKNISLKEACQALKCDSNELKTKVVEEKLVIFGHNKLEEKESKVSNAYVVIKVCLMPKAKNKAQSTIHQVLMILTNIDPQKMVFVCHGLHMNFENVRLQILTSLNIPNMEELIDCLFQVPLVEETPKYDSHVVLLPFK</sequence>
<dbReference type="EMBL" id="QJKJ01006336">
    <property type="protein sequence ID" value="RDX87091.1"/>
    <property type="molecule type" value="Genomic_DNA"/>
</dbReference>
<accession>A0A371G9A0</accession>
<dbReference type="AlphaFoldDB" id="A0A371G9A0"/>
<keyword evidence="2" id="KW-1185">Reference proteome</keyword>
<name>A0A371G9A0_MUCPR</name>